<organism evidence="6 7">
    <name type="scientific">Desulfomicrobium orale DSM 12838</name>
    <dbReference type="NCBI Taxonomy" id="888061"/>
    <lineage>
        <taxon>Bacteria</taxon>
        <taxon>Pseudomonadati</taxon>
        <taxon>Thermodesulfobacteriota</taxon>
        <taxon>Desulfovibrionia</taxon>
        <taxon>Desulfovibrionales</taxon>
        <taxon>Desulfomicrobiaceae</taxon>
        <taxon>Desulfomicrobium</taxon>
    </lineage>
</organism>
<name>A0A109W5X9_9BACT</name>
<dbReference type="InterPro" id="IPR050572">
    <property type="entry name" value="Fe-S_Ferredoxin"/>
</dbReference>
<evidence type="ECO:0000256" key="3">
    <source>
        <dbReference type="ARBA" id="ARBA00023004"/>
    </source>
</evidence>
<reference evidence="7" key="1">
    <citation type="submission" date="2016-02" db="EMBL/GenBank/DDBJ databases">
        <authorList>
            <person name="Holder M.E."/>
            <person name="Ajami N.J."/>
            <person name="Petrosino J.F."/>
        </authorList>
    </citation>
    <scope>NUCLEOTIDE SEQUENCE [LARGE SCALE GENOMIC DNA]</scope>
    <source>
        <strain evidence="7">DSM 12838</strain>
    </source>
</reference>
<sequence>MTRVKDSHPSPIHGAIMHASAIKTCQTSCPRAVFTAELSAKLEATVAASGWPDFLLKRYAASRRHHHFRIAAASCANGCAQPHIADFGLIATARLSVHPEKCTACRQCLSACAENALKLDQGIRLDTARCLGCAACVRVCPVSALEMSEQGYRVLLGGKLGRHPRLAHELGFFSEKDALRILSATLAVLMGRYRAGQRLGDLIRDMGQENFDRLVRP</sequence>
<protein>
    <recommendedName>
        <fullName evidence="5">4Fe-4S ferredoxin-type domain-containing protein</fullName>
    </recommendedName>
</protein>
<evidence type="ECO:0000256" key="2">
    <source>
        <dbReference type="ARBA" id="ARBA00022723"/>
    </source>
</evidence>
<dbReference type="GO" id="GO:0046872">
    <property type="term" value="F:metal ion binding"/>
    <property type="evidence" value="ECO:0007669"/>
    <property type="project" value="UniProtKB-KW"/>
</dbReference>
<dbReference type="GO" id="GO:0020037">
    <property type="term" value="F:heme binding"/>
    <property type="evidence" value="ECO:0007669"/>
    <property type="project" value="InterPro"/>
</dbReference>
<dbReference type="Gene3D" id="3.30.413.10">
    <property type="entry name" value="Sulfite Reductase Hemoprotein, domain 1"/>
    <property type="match status" value="1"/>
</dbReference>
<keyword evidence="7" id="KW-1185">Reference proteome</keyword>
<dbReference type="Proteomes" id="UP000063964">
    <property type="component" value="Chromosome"/>
</dbReference>
<dbReference type="GO" id="GO:0051539">
    <property type="term" value="F:4 iron, 4 sulfur cluster binding"/>
    <property type="evidence" value="ECO:0007669"/>
    <property type="project" value="UniProtKB-KW"/>
</dbReference>
<dbReference type="AlphaFoldDB" id="A0A109W5X9"/>
<dbReference type="Pfam" id="PF00037">
    <property type="entry name" value="Fer4"/>
    <property type="match status" value="1"/>
</dbReference>
<dbReference type="InterPro" id="IPR006067">
    <property type="entry name" value="NO2/SO3_Rdtase_4Fe4S_dom"/>
</dbReference>
<dbReference type="PROSITE" id="PS00198">
    <property type="entry name" value="4FE4S_FER_1"/>
    <property type="match status" value="1"/>
</dbReference>
<keyword evidence="3" id="KW-0408">Iron</keyword>
<evidence type="ECO:0000256" key="4">
    <source>
        <dbReference type="ARBA" id="ARBA00023014"/>
    </source>
</evidence>
<dbReference type="SUPFAM" id="SSF56014">
    <property type="entry name" value="Nitrite and sulphite reductase 4Fe-4S domain-like"/>
    <property type="match status" value="1"/>
</dbReference>
<keyword evidence="1" id="KW-0004">4Fe-4S</keyword>
<keyword evidence="2" id="KW-0479">Metal-binding</keyword>
<dbReference type="GO" id="GO:0016491">
    <property type="term" value="F:oxidoreductase activity"/>
    <property type="evidence" value="ECO:0007669"/>
    <property type="project" value="InterPro"/>
</dbReference>
<dbReference type="STRING" id="888061.AXF15_06855"/>
<dbReference type="Gene3D" id="3.30.70.20">
    <property type="match status" value="1"/>
</dbReference>
<gene>
    <name evidence="6" type="ORF">AXF15_06855</name>
</gene>
<dbReference type="PANTHER" id="PTHR43687:SF1">
    <property type="entry name" value="FERREDOXIN III"/>
    <property type="match status" value="1"/>
</dbReference>
<dbReference type="PANTHER" id="PTHR43687">
    <property type="entry name" value="ADENYLYLSULFATE REDUCTASE, BETA SUBUNIT"/>
    <property type="match status" value="1"/>
</dbReference>
<proteinExistence type="predicted"/>
<evidence type="ECO:0000313" key="6">
    <source>
        <dbReference type="EMBL" id="AMD92851.1"/>
    </source>
</evidence>
<dbReference type="PROSITE" id="PS51379">
    <property type="entry name" value="4FE4S_FER_2"/>
    <property type="match status" value="2"/>
</dbReference>
<dbReference type="KEGG" id="doa:AXF15_06855"/>
<dbReference type="InterPro" id="IPR017900">
    <property type="entry name" value="4Fe4S_Fe_S_CS"/>
</dbReference>
<dbReference type="SUPFAM" id="SSF54862">
    <property type="entry name" value="4Fe-4S ferredoxins"/>
    <property type="match status" value="1"/>
</dbReference>
<evidence type="ECO:0000256" key="1">
    <source>
        <dbReference type="ARBA" id="ARBA00022485"/>
    </source>
</evidence>
<dbReference type="EMBL" id="CP014230">
    <property type="protein sequence ID" value="AMD92851.1"/>
    <property type="molecule type" value="Genomic_DNA"/>
</dbReference>
<evidence type="ECO:0000259" key="5">
    <source>
        <dbReference type="PROSITE" id="PS51379"/>
    </source>
</evidence>
<feature type="domain" description="4Fe-4S ferredoxin-type" evidence="5">
    <location>
        <begin position="93"/>
        <end position="120"/>
    </location>
</feature>
<dbReference type="Pfam" id="PF01077">
    <property type="entry name" value="NIR_SIR"/>
    <property type="match status" value="1"/>
</dbReference>
<keyword evidence="4" id="KW-0411">Iron-sulfur</keyword>
<dbReference type="InterPro" id="IPR045854">
    <property type="entry name" value="NO2/SO3_Rdtase_4Fe4S_sf"/>
</dbReference>
<dbReference type="InterPro" id="IPR017896">
    <property type="entry name" value="4Fe4S_Fe-S-bd"/>
</dbReference>
<accession>A0A109W5X9</accession>
<evidence type="ECO:0000313" key="7">
    <source>
        <dbReference type="Proteomes" id="UP000063964"/>
    </source>
</evidence>
<feature type="domain" description="4Fe-4S ferredoxin-type" evidence="5">
    <location>
        <begin position="121"/>
        <end position="150"/>
    </location>
</feature>